<evidence type="ECO:0000256" key="6">
    <source>
        <dbReference type="ARBA" id="ARBA00023136"/>
    </source>
</evidence>
<keyword evidence="6" id="KW-0472">Membrane</keyword>
<dbReference type="Pfam" id="PF00122">
    <property type="entry name" value="E1-E2_ATPase"/>
    <property type="match status" value="1"/>
</dbReference>
<evidence type="ECO:0000313" key="12">
    <source>
        <dbReference type="Proteomes" id="UP001499988"/>
    </source>
</evidence>
<dbReference type="InterPro" id="IPR018303">
    <property type="entry name" value="ATPase_P-typ_P_site"/>
</dbReference>
<evidence type="ECO:0000259" key="10">
    <source>
        <dbReference type="Pfam" id="PF00122"/>
    </source>
</evidence>
<dbReference type="SFLD" id="SFLDF00027">
    <property type="entry name" value="p-type_atpase"/>
    <property type="match status" value="1"/>
</dbReference>
<accession>A0ABP9F498</accession>
<evidence type="ECO:0000313" key="11">
    <source>
        <dbReference type="EMBL" id="GAA4893828.1"/>
    </source>
</evidence>
<evidence type="ECO:0000256" key="4">
    <source>
        <dbReference type="ARBA" id="ARBA00022967"/>
    </source>
</evidence>
<evidence type="ECO:0000256" key="9">
    <source>
        <dbReference type="RuleBase" id="RU362081"/>
    </source>
</evidence>
<comment type="catalytic activity">
    <reaction evidence="8">
        <text>Zn(2+)(in) + ATP + H2O = Zn(2+)(out) + ADP + phosphate + H(+)</text>
        <dbReference type="Rhea" id="RHEA:20621"/>
        <dbReference type="ChEBI" id="CHEBI:15377"/>
        <dbReference type="ChEBI" id="CHEBI:15378"/>
        <dbReference type="ChEBI" id="CHEBI:29105"/>
        <dbReference type="ChEBI" id="CHEBI:30616"/>
        <dbReference type="ChEBI" id="CHEBI:43474"/>
        <dbReference type="ChEBI" id="CHEBI:456216"/>
        <dbReference type="EC" id="7.2.2.12"/>
    </reaction>
</comment>
<dbReference type="SFLD" id="SFLDG00002">
    <property type="entry name" value="C1.7:_P-type_atpase_like"/>
    <property type="match status" value="1"/>
</dbReference>
<comment type="subcellular location">
    <subcellularLocation>
        <location evidence="9">Cell membrane</location>
    </subcellularLocation>
    <subcellularLocation>
        <location evidence="1">Membrane</location>
    </subcellularLocation>
</comment>
<dbReference type="PROSITE" id="PS01229">
    <property type="entry name" value="COF_2"/>
    <property type="match status" value="1"/>
</dbReference>
<reference evidence="12" key="1">
    <citation type="journal article" date="2019" name="Int. J. Syst. Evol. Microbiol.">
        <title>The Global Catalogue of Microorganisms (GCM) 10K type strain sequencing project: providing services to taxonomists for standard genome sequencing and annotation.</title>
        <authorList>
            <consortium name="The Broad Institute Genomics Platform"/>
            <consortium name="The Broad Institute Genome Sequencing Center for Infectious Disease"/>
            <person name="Wu L."/>
            <person name="Ma J."/>
        </authorList>
    </citation>
    <scope>NUCLEOTIDE SEQUENCE [LARGE SCALE GENOMIC DNA]</scope>
    <source>
        <strain evidence="12">JCM 18401</strain>
    </source>
</reference>
<evidence type="ECO:0000256" key="1">
    <source>
        <dbReference type="ARBA" id="ARBA00004370"/>
    </source>
</evidence>
<dbReference type="SFLD" id="SFLDS00003">
    <property type="entry name" value="Haloacid_Dehalogenase"/>
    <property type="match status" value="1"/>
</dbReference>
<dbReference type="NCBIfam" id="TIGR01525">
    <property type="entry name" value="ATPase-IB_hvy"/>
    <property type="match status" value="1"/>
</dbReference>
<dbReference type="InterPro" id="IPR023299">
    <property type="entry name" value="ATPase_P-typ_cyto_dom_N"/>
</dbReference>
<dbReference type="Gene3D" id="3.40.50.1000">
    <property type="entry name" value="HAD superfamily/HAD-like"/>
    <property type="match status" value="1"/>
</dbReference>
<feature type="domain" description="P-type ATPase A" evidence="10">
    <location>
        <begin position="193"/>
        <end position="287"/>
    </location>
</feature>
<dbReference type="Gene3D" id="3.40.1110.10">
    <property type="entry name" value="Calcium-transporting ATPase, cytoplasmic domain N"/>
    <property type="match status" value="1"/>
</dbReference>
<evidence type="ECO:0000256" key="8">
    <source>
        <dbReference type="ARBA" id="ARBA00047308"/>
    </source>
</evidence>
<dbReference type="Pfam" id="PF19991">
    <property type="entry name" value="HMA_2"/>
    <property type="match status" value="1"/>
</dbReference>
<keyword evidence="3" id="KW-0812">Transmembrane</keyword>
<dbReference type="PANTHER" id="PTHR48085:SF5">
    <property type="entry name" value="CADMIUM_ZINC-TRANSPORTING ATPASE HMA4-RELATED"/>
    <property type="match status" value="1"/>
</dbReference>
<dbReference type="SUPFAM" id="SSF81653">
    <property type="entry name" value="Calcium ATPase, transduction domain A"/>
    <property type="match status" value="1"/>
</dbReference>
<dbReference type="InterPro" id="IPR036412">
    <property type="entry name" value="HAD-like_sf"/>
</dbReference>
<comment type="similarity">
    <text evidence="2 9">Belongs to the cation transport ATPase (P-type) (TC 3.A.3) family. Type IB subfamily.</text>
</comment>
<keyword evidence="9" id="KW-0067">ATP-binding</keyword>
<keyword evidence="9" id="KW-0547">Nucleotide-binding</keyword>
<comment type="caution">
    <text evidence="11">The sequence shown here is derived from an EMBL/GenBank/DDBJ whole genome shotgun (WGS) entry which is preliminary data.</text>
</comment>
<organism evidence="11 12">
    <name type="scientific">Ferrimonas pelagia</name>
    <dbReference type="NCBI Taxonomy" id="1177826"/>
    <lineage>
        <taxon>Bacteria</taxon>
        <taxon>Pseudomonadati</taxon>
        <taxon>Pseudomonadota</taxon>
        <taxon>Gammaproteobacteria</taxon>
        <taxon>Alteromonadales</taxon>
        <taxon>Ferrimonadaceae</taxon>
        <taxon>Ferrimonas</taxon>
    </lineage>
</organism>
<proteinExistence type="inferred from homology"/>
<dbReference type="PRINTS" id="PR00119">
    <property type="entry name" value="CATATPASE"/>
</dbReference>
<dbReference type="PROSITE" id="PS00154">
    <property type="entry name" value="ATPASE_E1_E2"/>
    <property type="match status" value="1"/>
</dbReference>
<dbReference type="InterPro" id="IPR051014">
    <property type="entry name" value="Cation_Transport_ATPase_IB"/>
</dbReference>
<dbReference type="Pfam" id="PF00702">
    <property type="entry name" value="Hydrolase"/>
    <property type="match status" value="1"/>
</dbReference>
<dbReference type="RefSeq" id="WP_345336124.1">
    <property type="nucleotide sequence ID" value="NZ_BAABJZ010000091.1"/>
</dbReference>
<dbReference type="PANTHER" id="PTHR48085">
    <property type="entry name" value="CADMIUM/ZINC-TRANSPORTING ATPASE HMA2-RELATED"/>
    <property type="match status" value="1"/>
</dbReference>
<keyword evidence="9" id="KW-1003">Cell membrane</keyword>
<dbReference type="InterPro" id="IPR044492">
    <property type="entry name" value="P_typ_ATPase_HD_dom"/>
</dbReference>
<evidence type="ECO:0000256" key="3">
    <source>
        <dbReference type="ARBA" id="ARBA00022692"/>
    </source>
</evidence>
<dbReference type="InterPro" id="IPR001757">
    <property type="entry name" value="P_typ_ATPase"/>
</dbReference>
<protein>
    <recommendedName>
        <fullName evidence="7">P-type Zn(2+) transporter</fullName>
        <ecNumber evidence="7">7.2.2.12</ecNumber>
    </recommendedName>
</protein>
<name>A0ABP9F498_9GAMM</name>
<gene>
    <name evidence="11" type="ORF">GCM10023333_28740</name>
</gene>
<keyword evidence="12" id="KW-1185">Reference proteome</keyword>
<dbReference type="SUPFAM" id="SSF56784">
    <property type="entry name" value="HAD-like"/>
    <property type="match status" value="1"/>
</dbReference>
<keyword evidence="5" id="KW-1133">Transmembrane helix</keyword>
<dbReference type="InterPro" id="IPR023214">
    <property type="entry name" value="HAD_sf"/>
</dbReference>
<dbReference type="Gene3D" id="2.70.150.10">
    <property type="entry name" value="Calcium-transporting ATPase, cytoplasmic transduction domain A"/>
    <property type="match status" value="1"/>
</dbReference>
<dbReference type="Proteomes" id="UP001499988">
    <property type="component" value="Unassembled WGS sequence"/>
</dbReference>
<evidence type="ECO:0000256" key="7">
    <source>
        <dbReference type="ARBA" id="ARBA00039097"/>
    </source>
</evidence>
<dbReference type="EMBL" id="BAABJZ010000091">
    <property type="protein sequence ID" value="GAA4893828.1"/>
    <property type="molecule type" value="Genomic_DNA"/>
</dbReference>
<keyword evidence="9" id="KW-0479">Metal-binding</keyword>
<evidence type="ECO:0000256" key="2">
    <source>
        <dbReference type="ARBA" id="ARBA00006024"/>
    </source>
</evidence>
<keyword evidence="4" id="KW-1278">Translocase</keyword>
<evidence type="ECO:0000256" key="5">
    <source>
        <dbReference type="ARBA" id="ARBA00022989"/>
    </source>
</evidence>
<dbReference type="InterPro" id="IPR008250">
    <property type="entry name" value="ATPase_P-typ_transduc_dom_A_sf"/>
</dbReference>
<dbReference type="NCBIfam" id="TIGR01494">
    <property type="entry name" value="ATPase_P-type"/>
    <property type="match status" value="1"/>
</dbReference>
<sequence>MTEIRHQLPGRIRLRVPTLITNSAQQGWLKQALLGLPGIFNVRINATAAALILHYDTDVHQPETLVERLQLLDWPEIADPQCGDEQQLTRSDPGLSLFACLATALLPPTVTPLMSWPLIAPMIIEGLEDASEGKLSSAVLDAIALGLSAGRNDHRTALLTHGLLQLGEYLEQATSRHSDQLLADLLRPPQGFVWIRRDGAEYQCLAEALLPGDVMLLGPGDPIAADGTVLSGVAQINQAALTGESLPVRREAGSYLQAGGVIHDGQLQVKVDKSAGQSTTARLAAMIHQGLSEKSQTQQATANMAQRRVKITMGVGALVFGLTRDLHRVASVFLVDYACALKLSTPVTFKSAMYRAAQAGIVLKGGRAIENIAQADTLVFDKTGTLTYGDMAVTDVVPLCDSNSAKDLLAIAASLEEHSNHPLANAIVAAAHQHALPHIDHGEVEYVVAHGLKATMINKDTRQDSLWVIGSRHFLEQHHGVNFTAYQPAIEALKQQGRHLLFIAEEGKLLGMLGLVDQLRPEAQSVVTQLKQRGIKQLVMISGDSQAKAQQLAADLGIDRCFAEAEPADKMTIIQTLQDEGANVLFVGDGVNDAPAMTTANVGIAMAKGTELARQAADGILLKDSLEELVTLHQLAQDAMACVNSNIRIAEWVNTGIMLAAASGKLSPGHSALLHNGTTLAVLLRSLSLRHG</sequence>
<dbReference type="InterPro" id="IPR059000">
    <property type="entry name" value="ATPase_P-type_domA"/>
</dbReference>
<dbReference type="InterPro" id="IPR027256">
    <property type="entry name" value="P-typ_ATPase_IB"/>
</dbReference>
<dbReference type="EC" id="7.2.2.12" evidence="7"/>